<dbReference type="RefSeq" id="WP_161049716.1">
    <property type="nucleotide sequence ID" value="NZ_WWCR01000006.1"/>
</dbReference>
<sequence length="183" mass="20404">MDGISAAIGAAIGAFVGAYLRSYLSTKGANLATREDIQPITEIVESVKTQNAILIEATKLKNQLRMAAVDKRLEVHQQAFIWWRQMFEALHTEAAEKTAFESQQWYVQNCLYLEQSARVAFLEAAGALRSHHALLECRTEADAVQKNFDRLMRGGEAILQAVALPGFTDQERQELNTREAAHA</sequence>
<gene>
    <name evidence="2" type="ORF">GTP56_08005</name>
</gene>
<protein>
    <submittedName>
        <fullName evidence="2">Uncharacterized protein</fullName>
    </submittedName>
</protein>
<dbReference type="Proteomes" id="UP000469734">
    <property type="component" value="Unassembled WGS sequence"/>
</dbReference>
<evidence type="ECO:0000256" key="1">
    <source>
        <dbReference type="SAM" id="Phobius"/>
    </source>
</evidence>
<feature type="transmembrane region" description="Helical" evidence="1">
    <location>
        <begin position="6"/>
        <end position="24"/>
    </location>
</feature>
<keyword evidence="1" id="KW-1133">Transmembrane helix</keyword>
<dbReference type="EMBL" id="WWCR01000006">
    <property type="protein sequence ID" value="MYM72139.1"/>
    <property type="molecule type" value="Genomic_DNA"/>
</dbReference>
<dbReference type="AlphaFoldDB" id="A0A7X4H010"/>
<accession>A0A7X4H010</accession>
<organism evidence="2 3">
    <name type="scientific">Duganella margarita</name>
    <dbReference type="NCBI Taxonomy" id="2692170"/>
    <lineage>
        <taxon>Bacteria</taxon>
        <taxon>Pseudomonadati</taxon>
        <taxon>Pseudomonadota</taxon>
        <taxon>Betaproteobacteria</taxon>
        <taxon>Burkholderiales</taxon>
        <taxon>Oxalobacteraceae</taxon>
        <taxon>Telluria group</taxon>
        <taxon>Duganella</taxon>
    </lineage>
</organism>
<keyword evidence="1" id="KW-0472">Membrane</keyword>
<keyword evidence="1" id="KW-0812">Transmembrane</keyword>
<comment type="caution">
    <text evidence="2">The sequence shown here is derived from an EMBL/GenBank/DDBJ whole genome shotgun (WGS) entry which is preliminary data.</text>
</comment>
<name>A0A7X4H010_9BURK</name>
<proteinExistence type="predicted"/>
<evidence type="ECO:0000313" key="2">
    <source>
        <dbReference type="EMBL" id="MYM72139.1"/>
    </source>
</evidence>
<reference evidence="2 3" key="1">
    <citation type="submission" date="2019-12" db="EMBL/GenBank/DDBJ databases">
        <title>Novel species isolated from a subtropical stream in China.</title>
        <authorList>
            <person name="Lu H."/>
        </authorList>
    </citation>
    <scope>NUCLEOTIDE SEQUENCE [LARGE SCALE GENOMIC DNA]</scope>
    <source>
        <strain evidence="2 3">FT134W</strain>
    </source>
</reference>
<evidence type="ECO:0000313" key="3">
    <source>
        <dbReference type="Proteomes" id="UP000469734"/>
    </source>
</evidence>